<keyword evidence="4 6" id="KW-1133">Transmembrane helix</keyword>
<feature type="transmembrane region" description="Helical" evidence="6">
    <location>
        <begin position="170"/>
        <end position="190"/>
    </location>
</feature>
<evidence type="ECO:0000256" key="6">
    <source>
        <dbReference type="SAM" id="Phobius"/>
    </source>
</evidence>
<proteinExistence type="predicted"/>
<feature type="transmembrane region" description="Helical" evidence="6">
    <location>
        <begin position="358"/>
        <end position="378"/>
    </location>
</feature>
<feature type="transmembrane region" description="Helical" evidence="6">
    <location>
        <begin position="211"/>
        <end position="231"/>
    </location>
</feature>
<comment type="subcellular location">
    <subcellularLocation>
        <location evidence="1">Cell membrane</location>
        <topology evidence="1">Multi-pass membrane protein</topology>
    </subcellularLocation>
</comment>
<feature type="transmembrane region" description="Helical" evidence="6">
    <location>
        <begin position="82"/>
        <end position="105"/>
    </location>
</feature>
<gene>
    <name evidence="7" type="ORF">OCK72_04230</name>
</gene>
<dbReference type="InterPro" id="IPR002797">
    <property type="entry name" value="Polysacc_synth"/>
</dbReference>
<evidence type="ECO:0000256" key="4">
    <source>
        <dbReference type="ARBA" id="ARBA00022989"/>
    </source>
</evidence>
<keyword evidence="3 6" id="KW-0812">Transmembrane</keyword>
<feature type="transmembrane region" description="Helical" evidence="6">
    <location>
        <begin position="384"/>
        <end position="408"/>
    </location>
</feature>
<accession>A0ABT4DIU4</accession>
<name>A0ABT4DIU4_FUSSI</name>
<feature type="transmembrane region" description="Helical" evidence="6">
    <location>
        <begin position="420"/>
        <end position="436"/>
    </location>
</feature>
<evidence type="ECO:0000256" key="1">
    <source>
        <dbReference type="ARBA" id="ARBA00004651"/>
    </source>
</evidence>
<dbReference type="Proteomes" id="UP001062738">
    <property type="component" value="Unassembled WGS sequence"/>
</dbReference>
<dbReference type="EMBL" id="JAOXXL010000008">
    <property type="protein sequence ID" value="MCY7007863.1"/>
    <property type="molecule type" value="Genomic_DNA"/>
</dbReference>
<evidence type="ECO:0000313" key="8">
    <source>
        <dbReference type="Proteomes" id="UP001062738"/>
    </source>
</evidence>
<feature type="transmembrane region" description="Helical" evidence="6">
    <location>
        <begin position="117"/>
        <end position="136"/>
    </location>
</feature>
<evidence type="ECO:0000256" key="2">
    <source>
        <dbReference type="ARBA" id="ARBA00022475"/>
    </source>
</evidence>
<keyword evidence="5 6" id="KW-0472">Membrane</keyword>
<feature type="transmembrane region" description="Helical" evidence="6">
    <location>
        <begin position="331"/>
        <end position="351"/>
    </location>
</feature>
<evidence type="ECO:0000256" key="5">
    <source>
        <dbReference type="ARBA" id="ARBA00023136"/>
    </source>
</evidence>
<evidence type="ECO:0000256" key="3">
    <source>
        <dbReference type="ARBA" id="ARBA00022692"/>
    </source>
</evidence>
<comment type="caution">
    <text evidence="7">The sequence shown here is derived from an EMBL/GenBank/DDBJ whole genome shotgun (WGS) entry which is preliminary data.</text>
</comment>
<keyword evidence="2" id="KW-1003">Cell membrane</keyword>
<dbReference type="InterPro" id="IPR050833">
    <property type="entry name" value="Poly_Biosynth_Transport"/>
</dbReference>
<feature type="transmembrane region" description="Helical" evidence="6">
    <location>
        <begin position="253"/>
        <end position="272"/>
    </location>
</feature>
<feature type="transmembrane region" description="Helical" evidence="6">
    <location>
        <begin position="292"/>
        <end position="311"/>
    </location>
</feature>
<sequence>MQVKTIKLNFILNLIRLFLGTAFVVIITPYITRVLGPENLGKIEYVNSIIAYFMLFTVLGIPSYGIRETAKYRDSKKKLTRVVVELLIIIFITTIIGYVVLFAFIYFNKNFFDIRDILLVMSINIICNNIGFEWFYQGIENQLYITKRFILIRVLTLITLFLFVKSKNDYLIYAFILVMMQSGSNILNFINLRKYINLKKIKFSDMEIQKHIKPILIIFSATVATTIYLQLDSVMIGNVSKEAVGIYIVPNRLIRMMLVVITALGSVLLPRITNCLKNKDYKNYNICMNNSLNYIFFISIPIAVSTFLLADNIINVMAGSQFKESVLTMKILSPILFTIGIAYFLGFQLLYPLGLEKYYTYSVIVAAVVNFIFNYLMIPKYLQNGAAVGTVIAEAIGPLIMLFFARKYLKRIEFFSKKRLKYFIATFIMSLVIIFIKRLEASSAKTIVFSFILGGITYIVTLLLLKEEICSEGIKILKKRFNKRLFIK</sequence>
<dbReference type="PANTHER" id="PTHR30250">
    <property type="entry name" value="PST FAMILY PREDICTED COLANIC ACID TRANSPORTER"/>
    <property type="match status" value="1"/>
</dbReference>
<dbReference type="PANTHER" id="PTHR30250:SF11">
    <property type="entry name" value="O-ANTIGEN TRANSPORTER-RELATED"/>
    <property type="match status" value="1"/>
</dbReference>
<evidence type="ECO:0000313" key="7">
    <source>
        <dbReference type="EMBL" id="MCY7007863.1"/>
    </source>
</evidence>
<reference evidence="7" key="1">
    <citation type="submission" date="2022-09" db="EMBL/GenBank/DDBJ databases">
        <authorList>
            <person name="Zoaiter M."/>
        </authorList>
    </citation>
    <scope>NUCLEOTIDE SEQUENCE</scope>
    <source>
        <strain evidence="7">DSM 19848</strain>
    </source>
</reference>
<feature type="transmembrane region" description="Helical" evidence="6">
    <location>
        <begin position="148"/>
        <end position="164"/>
    </location>
</feature>
<organism evidence="7 8">
    <name type="scientific">Fusobacterium simiae</name>
    <dbReference type="NCBI Taxonomy" id="855"/>
    <lineage>
        <taxon>Bacteria</taxon>
        <taxon>Fusobacteriati</taxon>
        <taxon>Fusobacteriota</taxon>
        <taxon>Fusobacteriia</taxon>
        <taxon>Fusobacteriales</taxon>
        <taxon>Fusobacteriaceae</taxon>
        <taxon>Fusobacterium</taxon>
    </lineage>
</organism>
<dbReference type="Pfam" id="PF01943">
    <property type="entry name" value="Polysacc_synt"/>
    <property type="match status" value="1"/>
</dbReference>
<feature type="transmembrane region" description="Helical" evidence="6">
    <location>
        <begin position="448"/>
        <end position="465"/>
    </location>
</feature>
<keyword evidence="8" id="KW-1185">Reference proteome</keyword>
<dbReference type="RefSeq" id="WP_265151908.1">
    <property type="nucleotide sequence ID" value="NZ_JAOXXL010000008.1"/>
</dbReference>
<protein>
    <submittedName>
        <fullName evidence="7">Flippase</fullName>
    </submittedName>
</protein>
<feature type="transmembrane region" description="Helical" evidence="6">
    <location>
        <begin position="12"/>
        <end position="31"/>
    </location>
</feature>
<dbReference type="CDD" id="cd13128">
    <property type="entry name" value="MATE_Wzx_like"/>
    <property type="match status" value="1"/>
</dbReference>
<feature type="transmembrane region" description="Helical" evidence="6">
    <location>
        <begin position="43"/>
        <end position="61"/>
    </location>
</feature>